<evidence type="ECO:0000256" key="8">
    <source>
        <dbReference type="ARBA" id="ARBA00022777"/>
    </source>
</evidence>
<feature type="binding site" evidence="12">
    <location>
        <position position="91"/>
    </location>
    <ligand>
        <name>ATP</name>
        <dbReference type="ChEBI" id="CHEBI:30616"/>
    </ligand>
</feature>
<keyword evidence="6 12" id="KW-0479">Metal-binding</keyword>
<evidence type="ECO:0000256" key="12">
    <source>
        <dbReference type="HAMAP-Rule" id="MF_00451"/>
    </source>
</evidence>
<gene>
    <name evidence="12" type="primary">ndk</name>
    <name evidence="16" type="ORF">A3A79_01680</name>
</gene>
<dbReference type="PRINTS" id="PR01243">
    <property type="entry name" value="NUCDPKINASE"/>
</dbReference>
<organism evidence="16 17">
    <name type="scientific">Candidatus Gottesmanbacteria bacterium RIFCSPLOWO2_01_FULL_43_11b</name>
    <dbReference type="NCBI Taxonomy" id="1798392"/>
    <lineage>
        <taxon>Bacteria</taxon>
        <taxon>Candidatus Gottesmaniibacteriota</taxon>
    </lineage>
</organism>
<feature type="domain" description="Nucleoside diphosphate kinase-like" evidence="15">
    <location>
        <begin position="1"/>
        <end position="138"/>
    </location>
</feature>
<dbReference type="GO" id="GO:0006241">
    <property type="term" value="P:CTP biosynthetic process"/>
    <property type="evidence" value="ECO:0007669"/>
    <property type="project" value="UniProtKB-UniRule"/>
</dbReference>
<sequence>MERTVVLIKPDGMQKYIVGEIISRFEKAGLKLVGLKMIMLTEDILKVWYAHHADKPFFPQLVQDMMATPVVAMVLEGEGAIQKVFDICGPTDPAEAAPGTIRKDFGESKPKNVVHRSDSAEAAAKEVGLLFRSEEILI</sequence>
<keyword evidence="7 12" id="KW-0547">Nucleotide-binding</keyword>
<evidence type="ECO:0000256" key="5">
    <source>
        <dbReference type="ARBA" id="ARBA00022679"/>
    </source>
</evidence>
<keyword evidence="12" id="KW-0597">Phosphoprotein</keyword>
<keyword evidence="9 12" id="KW-0067">ATP-binding</keyword>
<evidence type="ECO:0000256" key="2">
    <source>
        <dbReference type="ARBA" id="ARBA00008142"/>
    </source>
</evidence>
<evidence type="ECO:0000259" key="15">
    <source>
        <dbReference type="SMART" id="SM00562"/>
    </source>
</evidence>
<feature type="active site" description="Pros-phosphohistidine intermediate" evidence="12">
    <location>
        <position position="115"/>
    </location>
</feature>
<dbReference type="PROSITE" id="PS51374">
    <property type="entry name" value="NDPK_LIKE"/>
    <property type="match status" value="1"/>
</dbReference>
<evidence type="ECO:0000256" key="1">
    <source>
        <dbReference type="ARBA" id="ARBA00001946"/>
    </source>
</evidence>
<dbReference type="Pfam" id="PF00334">
    <property type="entry name" value="NDK"/>
    <property type="match status" value="1"/>
</dbReference>
<evidence type="ECO:0000256" key="13">
    <source>
        <dbReference type="PROSITE-ProRule" id="PRU00706"/>
    </source>
</evidence>
<comment type="function">
    <text evidence="12">Major role in the synthesis of nucleoside triphosphates other than ATP. The ATP gamma phosphate is transferred to the NDP beta phosphate via a ping-pong mechanism, using a phosphorylated active-site intermediate.</text>
</comment>
<keyword evidence="5 12" id="KW-0808">Transferase</keyword>
<evidence type="ECO:0000256" key="6">
    <source>
        <dbReference type="ARBA" id="ARBA00022723"/>
    </source>
</evidence>
<dbReference type="STRING" id="1798392.A3A79_01680"/>
<dbReference type="EC" id="2.7.4.6" evidence="3 12"/>
<feature type="binding site" evidence="12">
    <location>
        <position position="112"/>
    </location>
    <ligand>
        <name>ATP</name>
        <dbReference type="ChEBI" id="CHEBI:30616"/>
    </ligand>
</feature>
<dbReference type="FunFam" id="3.30.70.141:FF:000003">
    <property type="entry name" value="Nucleoside diphosphate kinase"/>
    <property type="match status" value="1"/>
</dbReference>
<feature type="binding site" evidence="12">
    <location>
        <position position="57"/>
    </location>
    <ligand>
        <name>ATP</name>
        <dbReference type="ChEBI" id="CHEBI:30616"/>
    </ligand>
</feature>
<keyword evidence="11 12" id="KW-0546">Nucleotide metabolism</keyword>
<dbReference type="GO" id="GO:0005524">
    <property type="term" value="F:ATP binding"/>
    <property type="evidence" value="ECO:0007669"/>
    <property type="project" value="UniProtKB-UniRule"/>
</dbReference>
<proteinExistence type="inferred from homology"/>
<protein>
    <recommendedName>
        <fullName evidence="4 12">Nucleoside diphosphate kinase</fullName>
        <shortName evidence="12">NDK</shortName>
        <shortName evidence="12">NDP kinase</shortName>
        <ecNumber evidence="3 12">2.7.4.6</ecNumber>
    </recommendedName>
    <alternativeName>
        <fullName evidence="12">Nucleoside-2-P kinase</fullName>
    </alternativeName>
</protein>
<evidence type="ECO:0000313" key="17">
    <source>
        <dbReference type="Proteomes" id="UP000178759"/>
    </source>
</evidence>
<evidence type="ECO:0000313" key="16">
    <source>
        <dbReference type="EMBL" id="OGG24651.1"/>
    </source>
</evidence>
<dbReference type="InterPro" id="IPR034907">
    <property type="entry name" value="NDK-like_dom"/>
</dbReference>
<keyword evidence="8 12" id="KW-0418">Kinase</keyword>
<comment type="cofactor">
    <cofactor evidence="1 12">
        <name>Mg(2+)</name>
        <dbReference type="ChEBI" id="CHEBI:18420"/>
    </cofactor>
</comment>
<feature type="binding site" evidence="12">
    <location>
        <position position="9"/>
    </location>
    <ligand>
        <name>ATP</name>
        <dbReference type="ChEBI" id="CHEBI:30616"/>
    </ligand>
</feature>
<evidence type="ECO:0000256" key="7">
    <source>
        <dbReference type="ARBA" id="ARBA00022741"/>
    </source>
</evidence>
<dbReference type="EMBL" id="MFJV01000001">
    <property type="protein sequence ID" value="OGG24651.1"/>
    <property type="molecule type" value="Genomic_DNA"/>
</dbReference>
<accession>A0A1F6AIZ0</accession>
<dbReference type="GO" id="GO:0005737">
    <property type="term" value="C:cytoplasm"/>
    <property type="evidence" value="ECO:0007669"/>
    <property type="project" value="UniProtKB-SubCell"/>
</dbReference>
<dbReference type="GO" id="GO:0006228">
    <property type="term" value="P:UTP biosynthetic process"/>
    <property type="evidence" value="ECO:0007669"/>
    <property type="project" value="UniProtKB-UniRule"/>
</dbReference>
<dbReference type="SMART" id="SM00562">
    <property type="entry name" value="NDK"/>
    <property type="match status" value="1"/>
</dbReference>
<dbReference type="Gene3D" id="3.30.70.141">
    <property type="entry name" value="Nucleoside diphosphate kinase-like domain"/>
    <property type="match status" value="1"/>
</dbReference>
<dbReference type="GO" id="GO:0006183">
    <property type="term" value="P:GTP biosynthetic process"/>
    <property type="evidence" value="ECO:0007669"/>
    <property type="project" value="UniProtKB-UniRule"/>
</dbReference>
<dbReference type="HAMAP" id="MF_00451">
    <property type="entry name" value="NDP_kinase"/>
    <property type="match status" value="1"/>
</dbReference>
<evidence type="ECO:0000256" key="10">
    <source>
        <dbReference type="ARBA" id="ARBA00022842"/>
    </source>
</evidence>
<comment type="catalytic activity">
    <reaction evidence="12">
        <text>a 2'-deoxyribonucleoside 5'-diphosphate + ATP = a 2'-deoxyribonucleoside 5'-triphosphate + ADP</text>
        <dbReference type="Rhea" id="RHEA:44640"/>
        <dbReference type="ChEBI" id="CHEBI:30616"/>
        <dbReference type="ChEBI" id="CHEBI:61560"/>
        <dbReference type="ChEBI" id="CHEBI:73316"/>
        <dbReference type="ChEBI" id="CHEBI:456216"/>
        <dbReference type="EC" id="2.7.4.6"/>
    </reaction>
</comment>
<comment type="similarity">
    <text evidence="2 12 13 14">Belongs to the NDK family.</text>
</comment>
<dbReference type="GO" id="GO:0046872">
    <property type="term" value="F:metal ion binding"/>
    <property type="evidence" value="ECO:0007669"/>
    <property type="project" value="UniProtKB-KW"/>
</dbReference>
<dbReference type="PANTHER" id="PTHR11349">
    <property type="entry name" value="NUCLEOSIDE DIPHOSPHATE KINASE"/>
    <property type="match status" value="1"/>
</dbReference>
<evidence type="ECO:0000256" key="11">
    <source>
        <dbReference type="ARBA" id="ARBA00023080"/>
    </source>
</evidence>
<evidence type="ECO:0000256" key="3">
    <source>
        <dbReference type="ARBA" id="ARBA00012966"/>
    </source>
</evidence>
<comment type="catalytic activity">
    <reaction evidence="12">
        <text>a ribonucleoside 5'-diphosphate + ATP = a ribonucleoside 5'-triphosphate + ADP</text>
        <dbReference type="Rhea" id="RHEA:18113"/>
        <dbReference type="ChEBI" id="CHEBI:30616"/>
        <dbReference type="ChEBI" id="CHEBI:57930"/>
        <dbReference type="ChEBI" id="CHEBI:61557"/>
        <dbReference type="ChEBI" id="CHEBI:456216"/>
        <dbReference type="EC" id="2.7.4.6"/>
    </reaction>
</comment>
<comment type="subunit">
    <text evidence="12">Homotetramer.</text>
</comment>
<dbReference type="NCBIfam" id="NF001908">
    <property type="entry name" value="PRK00668.1"/>
    <property type="match status" value="1"/>
</dbReference>
<keyword evidence="12" id="KW-0963">Cytoplasm</keyword>
<keyword evidence="10 12" id="KW-0460">Magnesium</keyword>
<dbReference type="AlphaFoldDB" id="A0A1F6AIZ0"/>
<comment type="caution">
    <text evidence="12 13">Lacks conserved residue(s) required for the propagation of feature annotation.</text>
</comment>
<evidence type="ECO:0000256" key="9">
    <source>
        <dbReference type="ARBA" id="ARBA00022840"/>
    </source>
</evidence>
<comment type="caution">
    <text evidence="16">The sequence shown here is derived from an EMBL/GenBank/DDBJ whole genome shotgun (WGS) entry which is preliminary data.</text>
</comment>
<name>A0A1F6AIZ0_9BACT</name>
<reference evidence="16 17" key="1">
    <citation type="journal article" date="2016" name="Nat. Commun.">
        <title>Thousands of microbial genomes shed light on interconnected biogeochemical processes in an aquifer system.</title>
        <authorList>
            <person name="Anantharaman K."/>
            <person name="Brown C.T."/>
            <person name="Hug L.A."/>
            <person name="Sharon I."/>
            <person name="Castelle C.J."/>
            <person name="Probst A.J."/>
            <person name="Thomas B.C."/>
            <person name="Singh A."/>
            <person name="Wilkins M.J."/>
            <person name="Karaoz U."/>
            <person name="Brodie E.L."/>
            <person name="Williams K.H."/>
            <person name="Hubbard S.S."/>
            <person name="Banfield J.F."/>
        </authorList>
    </citation>
    <scope>NUCLEOTIDE SEQUENCE [LARGE SCALE GENOMIC DNA]</scope>
</reference>
<feature type="binding site" evidence="12">
    <location>
        <position position="102"/>
    </location>
    <ligand>
        <name>ATP</name>
        <dbReference type="ChEBI" id="CHEBI:30616"/>
    </ligand>
</feature>
<dbReference type="InterPro" id="IPR001564">
    <property type="entry name" value="Nucleoside_diP_kinase"/>
</dbReference>
<dbReference type="CDD" id="cd04413">
    <property type="entry name" value="NDPk_I"/>
    <property type="match status" value="1"/>
</dbReference>
<dbReference type="GO" id="GO:0004550">
    <property type="term" value="F:nucleoside diphosphate kinase activity"/>
    <property type="evidence" value="ECO:0007669"/>
    <property type="project" value="UniProtKB-UniRule"/>
</dbReference>
<dbReference type="Proteomes" id="UP000178759">
    <property type="component" value="Unassembled WGS sequence"/>
</dbReference>
<dbReference type="InterPro" id="IPR036850">
    <property type="entry name" value="NDK-like_dom_sf"/>
</dbReference>
<comment type="subcellular location">
    <subcellularLocation>
        <location evidence="12">Cytoplasm</location>
    </subcellularLocation>
</comment>
<dbReference type="SUPFAM" id="SSF54919">
    <property type="entry name" value="Nucleoside diphosphate kinase, NDK"/>
    <property type="match status" value="1"/>
</dbReference>
<evidence type="ECO:0000256" key="4">
    <source>
        <dbReference type="ARBA" id="ARBA00017632"/>
    </source>
</evidence>
<evidence type="ECO:0000256" key="14">
    <source>
        <dbReference type="RuleBase" id="RU004011"/>
    </source>
</evidence>